<gene>
    <name evidence="5" type="primary">fliE1</name>
    <name evidence="4" type="synonym">fliE</name>
    <name evidence="5" type="ORF">GCM10011499_17070</name>
</gene>
<dbReference type="GO" id="GO:0003774">
    <property type="term" value="F:cytoskeletal motor activity"/>
    <property type="evidence" value="ECO:0007669"/>
    <property type="project" value="InterPro"/>
</dbReference>
<evidence type="ECO:0000313" key="5">
    <source>
        <dbReference type="EMBL" id="GGA47811.1"/>
    </source>
</evidence>
<dbReference type="OrthoDB" id="8481852at2"/>
<organism evidence="5 6">
    <name type="scientific">Pelagibacterium lentulum</name>
    <dbReference type="NCBI Taxonomy" id="2029865"/>
    <lineage>
        <taxon>Bacteria</taxon>
        <taxon>Pseudomonadati</taxon>
        <taxon>Pseudomonadota</taxon>
        <taxon>Alphaproteobacteria</taxon>
        <taxon>Hyphomicrobiales</taxon>
        <taxon>Devosiaceae</taxon>
        <taxon>Pelagibacterium</taxon>
    </lineage>
</organism>
<dbReference type="PANTHER" id="PTHR34653:SF1">
    <property type="entry name" value="FLAGELLAR HOOK-BASAL BODY COMPLEX PROTEIN FLIE"/>
    <property type="match status" value="1"/>
</dbReference>
<dbReference type="GO" id="GO:0009425">
    <property type="term" value="C:bacterial-type flagellum basal body"/>
    <property type="evidence" value="ECO:0007669"/>
    <property type="project" value="UniProtKB-SubCell"/>
</dbReference>
<dbReference type="PRINTS" id="PR01006">
    <property type="entry name" value="FLGHOOKFLIE"/>
</dbReference>
<evidence type="ECO:0000256" key="1">
    <source>
        <dbReference type="ARBA" id="ARBA00004117"/>
    </source>
</evidence>
<dbReference type="AlphaFoldDB" id="A0A916R9L9"/>
<dbReference type="HAMAP" id="MF_00724">
    <property type="entry name" value="FliE"/>
    <property type="match status" value="1"/>
</dbReference>
<evidence type="ECO:0000256" key="3">
    <source>
        <dbReference type="ARBA" id="ARBA00023143"/>
    </source>
</evidence>
<comment type="caution">
    <text evidence="5">The sequence shown here is derived from an EMBL/GenBank/DDBJ whole genome shotgun (WGS) entry which is preliminary data.</text>
</comment>
<keyword evidence="3 4" id="KW-0975">Bacterial flagellum</keyword>
<keyword evidence="6" id="KW-1185">Reference proteome</keyword>
<keyword evidence="5" id="KW-0969">Cilium</keyword>
<dbReference type="Proteomes" id="UP000596977">
    <property type="component" value="Unassembled WGS sequence"/>
</dbReference>
<name>A0A916R9L9_9HYPH</name>
<protein>
    <recommendedName>
        <fullName evidence="4">Flagellar hook-basal body complex protein FliE</fullName>
    </recommendedName>
</protein>
<proteinExistence type="inferred from homology"/>
<keyword evidence="5" id="KW-0282">Flagellum</keyword>
<comment type="similarity">
    <text evidence="2 4">Belongs to the FliE family.</text>
</comment>
<dbReference type="InterPro" id="IPR001624">
    <property type="entry name" value="FliE"/>
</dbReference>
<dbReference type="EMBL" id="BMKB01000002">
    <property type="protein sequence ID" value="GGA47811.1"/>
    <property type="molecule type" value="Genomic_DNA"/>
</dbReference>
<evidence type="ECO:0000256" key="2">
    <source>
        <dbReference type="ARBA" id="ARBA00009272"/>
    </source>
</evidence>
<dbReference type="GO" id="GO:0005198">
    <property type="term" value="F:structural molecule activity"/>
    <property type="evidence" value="ECO:0007669"/>
    <property type="project" value="InterPro"/>
</dbReference>
<sequence>MSTPFNIAVAAYGNVSKLASEQPAAHVLPVAGEVPGAGGDFGQLLSQQLEGISAVGKVSDQVSLDMVNGNANVVDVVTALAETEVAMETMVTVRDRVISAYEEIMRMPI</sequence>
<reference evidence="5 6" key="1">
    <citation type="journal article" date="2014" name="Int. J. Syst. Evol. Microbiol.">
        <title>Complete genome sequence of Corynebacterium casei LMG S-19264T (=DSM 44701T), isolated from a smear-ripened cheese.</title>
        <authorList>
            <consortium name="US DOE Joint Genome Institute (JGI-PGF)"/>
            <person name="Walter F."/>
            <person name="Albersmeier A."/>
            <person name="Kalinowski J."/>
            <person name="Ruckert C."/>
        </authorList>
    </citation>
    <scope>NUCLEOTIDE SEQUENCE [LARGE SCALE GENOMIC DNA]</scope>
    <source>
        <strain evidence="5 6">CGMCC 1.15896</strain>
    </source>
</reference>
<keyword evidence="5" id="KW-0966">Cell projection</keyword>
<evidence type="ECO:0000256" key="4">
    <source>
        <dbReference type="HAMAP-Rule" id="MF_00724"/>
    </source>
</evidence>
<comment type="subcellular location">
    <subcellularLocation>
        <location evidence="1 4">Bacterial flagellum basal body</location>
    </subcellularLocation>
</comment>
<evidence type="ECO:0000313" key="6">
    <source>
        <dbReference type="Proteomes" id="UP000596977"/>
    </source>
</evidence>
<accession>A0A916R9L9</accession>
<dbReference type="Pfam" id="PF02049">
    <property type="entry name" value="FliE"/>
    <property type="match status" value="1"/>
</dbReference>
<dbReference type="GO" id="GO:0071973">
    <property type="term" value="P:bacterial-type flagellum-dependent cell motility"/>
    <property type="evidence" value="ECO:0007669"/>
    <property type="project" value="InterPro"/>
</dbReference>
<dbReference type="PANTHER" id="PTHR34653">
    <property type="match status" value="1"/>
</dbReference>
<dbReference type="RefSeq" id="WP_127070866.1">
    <property type="nucleotide sequence ID" value="NZ_BMKB01000002.1"/>
</dbReference>